<accession>A0ABQ5NRM9</accession>
<feature type="domain" description="DUF4190" evidence="2">
    <location>
        <begin position="19"/>
        <end position="82"/>
    </location>
</feature>
<organism evidence="3 4">
    <name type="scientific">Streptomyces yaizuensis</name>
    <dbReference type="NCBI Taxonomy" id="2989713"/>
    <lineage>
        <taxon>Bacteria</taxon>
        <taxon>Bacillati</taxon>
        <taxon>Actinomycetota</taxon>
        <taxon>Actinomycetes</taxon>
        <taxon>Kitasatosporales</taxon>
        <taxon>Streptomycetaceae</taxon>
        <taxon>Streptomyces</taxon>
    </lineage>
</organism>
<evidence type="ECO:0000313" key="4">
    <source>
        <dbReference type="Proteomes" id="UP001291653"/>
    </source>
</evidence>
<name>A0ABQ5NRM9_9ACTN</name>
<comment type="caution">
    <text evidence="3">The sequence shown here is derived from an EMBL/GenBank/DDBJ whole genome shotgun (WGS) entry which is preliminary data.</text>
</comment>
<dbReference type="Pfam" id="PF13828">
    <property type="entry name" value="DUF4190"/>
    <property type="match status" value="1"/>
</dbReference>
<feature type="transmembrane region" description="Helical" evidence="1">
    <location>
        <begin position="63"/>
        <end position="85"/>
    </location>
</feature>
<evidence type="ECO:0000256" key="1">
    <source>
        <dbReference type="SAM" id="Phobius"/>
    </source>
</evidence>
<reference evidence="3 4" key="1">
    <citation type="submission" date="2022-10" db="EMBL/GenBank/DDBJ databases">
        <title>Draft genome sequence of Streptomyces sp. YSPA8.</title>
        <authorList>
            <person name="Moriuchi R."/>
            <person name="Dohra H."/>
            <person name="Yamamura H."/>
            <person name="Kodani S."/>
        </authorList>
    </citation>
    <scope>NUCLEOTIDE SEQUENCE [LARGE SCALE GENOMIC DNA]</scope>
    <source>
        <strain evidence="3 4">YSPA8</strain>
    </source>
</reference>
<keyword evidence="1" id="KW-1133">Transmembrane helix</keyword>
<feature type="transmembrane region" description="Helical" evidence="1">
    <location>
        <begin position="20"/>
        <end position="43"/>
    </location>
</feature>
<dbReference type="EMBL" id="BSBI01000001">
    <property type="protein sequence ID" value="GLF93028.1"/>
    <property type="molecule type" value="Genomic_DNA"/>
</dbReference>
<evidence type="ECO:0000313" key="3">
    <source>
        <dbReference type="EMBL" id="GLF93028.1"/>
    </source>
</evidence>
<dbReference type="InterPro" id="IPR025241">
    <property type="entry name" value="DUF4190"/>
</dbReference>
<sequence>MYASRSLPGLRTRSAPSALAVASVAAGVLAFFFLSLLLAPLAVLTGHLALRHSGGRSDPGGTVLARTGVVLGIGVLVVYAVLLVARS</sequence>
<keyword evidence="1" id="KW-0812">Transmembrane</keyword>
<gene>
    <name evidence="3" type="ORF">SYYSPA8_02045</name>
</gene>
<dbReference type="RefSeq" id="WP_323445137.1">
    <property type="nucleotide sequence ID" value="NZ_BSBI01000001.1"/>
</dbReference>
<keyword evidence="4" id="KW-1185">Reference proteome</keyword>
<keyword evidence="1" id="KW-0472">Membrane</keyword>
<evidence type="ECO:0000259" key="2">
    <source>
        <dbReference type="Pfam" id="PF13828"/>
    </source>
</evidence>
<proteinExistence type="predicted"/>
<dbReference type="Proteomes" id="UP001291653">
    <property type="component" value="Unassembled WGS sequence"/>
</dbReference>
<protein>
    <submittedName>
        <fullName evidence="3">DUF4190 domain-containing protein</fullName>
    </submittedName>
</protein>